<dbReference type="STRING" id="121290.APY04_3121"/>
<reference evidence="2 3" key="1">
    <citation type="submission" date="2015-10" db="EMBL/GenBank/DDBJ databases">
        <title>Transcriptomic analysis of a linuron degrading triple-species bacterial consortium.</title>
        <authorList>
            <person name="Albers P."/>
        </authorList>
    </citation>
    <scope>NUCLEOTIDE SEQUENCE [LARGE SCALE GENOMIC DNA]</scope>
    <source>
        <strain evidence="2 3">WDL6</strain>
    </source>
</reference>
<dbReference type="EMBL" id="LMTR01000084">
    <property type="protein sequence ID" value="KWT64881.1"/>
    <property type="molecule type" value="Genomic_DNA"/>
</dbReference>
<name>A0A109B9Y5_HYPSL</name>
<gene>
    <name evidence="2" type="ORF">APY04_3121</name>
</gene>
<evidence type="ECO:0000313" key="2">
    <source>
        <dbReference type="EMBL" id="KWT64881.1"/>
    </source>
</evidence>
<feature type="signal peptide" evidence="1">
    <location>
        <begin position="1"/>
        <end position="28"/>
    </location>
</feature>
<evidence type="ECO:0000256" key="1">
    <source>
        <dbReference type="SAM" id="SignalP"/>
    </source>
</evidence>
<evidence type="ECO:0000313" key="3">
    <source>
        <dbReference type="Proteomes" id="UP000059074"/>
    </source>
</evidence>
<dbReference type="RefSeq" id="WP_068464273.1">
    <property type="nucleotide sequence ID" value="NZ_LMTR01000084.1"/>
</dbReference>
<protein>
    <submittedName>
        <fullName evidence="2">Uncharacterized protein</fullName>
    </submittedName>
</protein>
<organism evidence="2 3">
    <name type="scientific">Hyphomicrobium sulfonivorans</name>
    <dbReference type="NCBI Taxonomy" id="121290"/>
    <lineage>
        <taxon>Bacteria</taxon>
        <taxon>Pseudomonadati</taxon>
        <taxon>Pseudomonadota</taxon>
        <taxon>Alphaproteobacteria</taxon>
        <taxon>Hyphomicrobiales</taxon>
        <taxon>Hyphomicrobiaceae</taxon>
        <taxon>Hyphomicrobium</taxon>
    </lineage>
</organism>
<accession>A0A109B9Y5</accession>
<dbReference type="PATRIC" id="fig|121290.4.peg.973"/>
<comment type="caution">
    <text evidence="2">The sequence shown here is derived from an EMBL/GenBank/DDBJ whole genome shotgun (WGS) entry which is preliminary data.</text>
</comment>
<dbReference type="Proteomes" id="UP000059074">
    <property type="component" value="Unassembled WGS sequence"/>
</dbReference>
<dbReference type="AlphaFoldDB" id="A0A109B9Y5"/>
<proteinExistence type="predicted"/>
<feature type="chain" id="PRO_5007132490" evidence="1">
    <location>
        <begin position="29"/>
        <end position="148"/>
    </location>
</feature>
<keyword evidence="1" id="KW-0732">Signal</keyword>
<sequence length="148" mass="15780">MHIKTSVFGQSLLMGLALAMILPATARAENEPGGYVCTFAKGTSWTFENGAFKDKAPEAMGFTIADIDLEKQSAKLQADGAAAPGELKIVRAINANHFLEVVNEGFLNLTTVYDKDETSGVYPAVHSRHFGVLGQPVIAQYTGSCTAK</sequence>
<keyword evidence="3" id="KW-1185">Reference proteome</keyword>